<dbReference type="InterPro" id="IPR050131">
    <property type="entry name" value="Peptidase_S8_subtilisin-like"/>
</dbReference>
<evidence type="ECO:0000256" key="5">
    <source>
        <dbReference type="PROSITE-ProRule" id="PRU01240"/>
    </source>
</evidence>
<evidence type="ECO:0000256" key="3">
    <source>
        <dbReference type="ARBA" id="ARBA00022801"/>
    </source>
</evidence>
<evidence type="ECO:0000313" key="10">
    <source>
        <dbReference type="Proteomes" id="UP001501257"/>
    </source>
</evidence>
<dbReference type="InterPro" id="IPR015500">
    <property type="entry name" value="Peptidase_S8_subtilisin-rel"/>
</dbReference>
<dbReference type="RefSeq" id="WP_210101056.1">
    <property type="nucleotide sequence ID" value="NZ_BAABLK010000013.1"/>
</dbReference>
<evidence type="ECO:0000259" key="8">
    <source>
        <dbReference type="Pfam" id="PF00082"/>
    </source>
</evidence>
<dbReference type="PROSITE" id="PS00136">
    <property type="entry name" value="SUBTILASE_ASP"/>
    <property type="match status" value="1"/>
</dbReference>
<feature type="active site" description="Charge relay system" evidence="5">
    <location>
        <position position="341"/>
    </location>
</feature>
<dbReference type="PANTHER" id="PTHR43806">
    <property type="entry name" value="PEPTIDASE S8"/>
    <property type="match status" value="1"/>
</dbReference>
<feature type="domain" description="Peptidase S8/S53" evidence="8">
    <location>
        <begin position="131"/>
        <end position="359"/>
    </location>
</feature>
<comment type="similarity">
    <text evidence="1 5 6">Belongs to the peptidase S8 family.</text>
</comment>
<dbReference type="PRINTS" id="PR00723">
    <property type="entry name" value="SUBTILISIN"/>
</dbReference>
<evidence type="ECO:0000256" key="2">
    <source>
        <dbReference type="ARBA" id="ARBA00022670"/>
    </source>
</evidence>
<keyword evidence="4 5" id="KW-0720">Serine protease</keyword>
<dbReference type="InterPro" id="IPR000209">
    <property type="entry name" value="Peptidase_S8/S53_dom"/>
</dbReference>
<evidence type="ECO:0000256" key="1">
    <source>
        <dbReference type="ARBA" id="ARBA00011073"/>
    </source>
</evidence>
<keyword evidence="2 5" id="KW-0645">Protease</keyword>
<dbReference type="PANTHER" id="PTHR43806:SF11">
    <property type="entry name" value="CEREVISIN-RELATED"/>
    <property type="match status" value="1"/>
</dbReference>
<feature type="active site" description="Charge relay system" evidence="5">
    <location>
        <position position="172"/>
    </location>
</feature>
<dbReference type="InterPro" id="IPR036852">
    <property type="entry name" value="Peptidase_S8/S53_dom_sf"/>
</dbReference>
<evidence type="ECO:0000256" key="6">
    <source>
        <dbReference type="RuleBase" id="RU003355"/>
    </source>
</evidence>
<name>A0ABP9TJ40_9MICC</name>
<feature type="active site" description="Charge relay system" evidence="5">
    <location>
        <position position="140"/>
    </location>
</feature>
<keyword evidence="10" id="KW-1185">Reference proteome</keyword>
<dbReference type="SUPFAM" id="SSF52743">
    <property type="entry name" value="Subtilisin-like"/>
    <property type="match status" value="1"/>
</dbReference>
<organism evidence="9 10">
    <name type="scientific">Paeniglutamicibacter antarcticus</name>
    <dbReference type="NCBI Taxonomy" id="494023"/>
    <lineage>
        <taxon>Bacteria</taxon>
        <taxon>Bacillati</taxon>
        <taxon>Actinomycetota</taxon>
        <taxon>Actinomycetes</taxon>
        <taxon>Micrococcales</taxon>
        <taxon>Micrococcaceae</taxon>
        <taxon>Paeniglutamicibacter</taxon>
    </lineage>
</organism>
<evidence type="ECO:0000313" key="9">
    <source>
        <dbReference type="EMBL" id="GAA5226170.1"/>
    </source>
</evidence>
<dbReference type="PROSITE" id="PS51892">
    <property type="entry name" value="SUBTILASE"/>
    <property type="match status" value="1"/>
</dbReference>
<feature type="region of interest" description="Disordered" evidence="7">
    <location>
        <begin position="382"/>
        <end position="407"/>
    </location>
</feature>
<dbReference type="InterPro" id="IPR023828">
    <property type="entry name" value="Peptidase_S8_Ser-AS"/>
</dbReference>
<protein>
    <recommendedName>
        <fullName evidence="8">Peptidase S8/S53 domain-containing protein</fullName>
    </recommendedName>
</protein>
<dbReference type="InterPro" id="IPR023827">
    <property type="entry name" value="Peptidase_S8_Asp-AS"/>
</dbReference>
<evidence type="ECO:0000256" key="4">
    <source>
        <dbReference type="ARBA" id="ARBA00022825"/>
    </source>
</evidence>
<evidence type="ECO:0000256" key="7">
    <source>
        <dbReference type="SAM" id="MobiDB-lite"/>
    </source>
</evidence>
<gene>
    <name evidence="9" type="ORF">GCM10025778_07010</name>
</gene>
<comment type="caution">
    <text evidence="9">The sequence shown here is derived from an EMBL/GenBank/DDBJ whole genome shotgun (WGS) entry which is preliminary data.</text>
</comment>
<dbReference type="Pfam" id="PF00082">
    <property type="entry name" value="Peptidase_S8"/>
    <property type="match status" value="1"/>
</dbReference>
<dbReference type="Gene3D" id="3.40.50.200">
    <property type="entry name" value="Peptidase S8/S53 domain"/>
    <property type="match status" value="1"/>
</dbReference>
<keyword evidence="3 5" id="KW-0378">Hydrolase</keyword>
<reference evidence="10" key="1">
    <citation type="journal article" date="2019" name="Int. J. Syst. Evol. Microbiol.">
        <title>The Global Catalogue of Microorganisms (GCM) 10K type strain sequencing project: providing services to taxonomists for standard genome sequencing and annotation.</title>
        <authorList>
            <consortium name="The Broad Institute Genomics Platform"/>
            <consortium name="The Broad Institute Genome Sequencing Center for Infectious Disease"/>
            <person name="Wu L."/>
            <person name="Ma J."/>
        </authorList>
    </citation>
    <scope>NUCLEOTIDE SEQUENCE [LARGE SCALE GENOMIC DNA]</scope>
    <source>
        <strain evidence="10">JCM 18952</strain>
    </source>
</reference>
<proteinExistence type="inferred from homology"/>
<dbReference type="EMBL" id="BAABLK010000013">
    <property type="protein sequence ID" value="GAA5226170.1"/>
    <property type="molecule type" value="Genomic_DNA"/>
</dbReference>
<dbReference type="PROSITE" id="PS00138">
    <property type="entry name" value="SUBTILASE_SER"/>
    <property type="match status" value="1"/>
</dbReference>
<accession>A0ABP9TJ40</accession>
<sequence>MFSPDAPFTSASAIPVPGRYVVVFDTQTPAATGRFGVRATFQDQVPTMLQSQGFSLDTYFARLGVAVVDGESAQLAELGERCASARMPMRVVPELIYHVMADDPAAADFQDTDELTWGLQAVRAVESGYTGAGIRVAVLDTGFDVGHPDFAGRDVTTKSFIDGEDVQDMHGHGTHCIGTSCGPRSLPEGRGYGVAPEASIYAGKVLGNSGSGSDTGILAGIDWALENDCHIISMSLGADVPEVHPPYVAAGNRALELGTLIVAAAGNNAKRSAGNPGFVGTPANSPYVMAVGALDEQLQIADFSARTLPGRGGQVDVSAPGVRVYSSWPAPKLHNTISGTSMATPHVAGVAALLCEATGFRGRELWAELAQEAQRLEQFSIDVGAGLAQSPPPEDTEPAGEGQTCHE</sequence>
<dbReference type="Proteomes" id="UP001501257">
    <property type="component" value="Unassembled WGS sequence"/>
</dbReference>